<sequence>MLHSHLTTLNAVSLVLQAFKDDDVDAAALLDGSGISPADLGRADSRITTRQELLVCANAVARRREVGLELGRRMHVSCYGMLGYALLSSATLGDALRLAMQYPALLGTLFQLRLIDDGERIWFSASNYREDPHLAAFNAEFCLTSLKVICDDLLGQSLPLLASRFVHAAPDYQALYAETFNCPLHFEASDNAFAFERRWLDMPLPLADQITHRAMSERCRRQNLEFTGRQAWLGRIRQLLLDQLDAAPGLEGLAKQMNCSSRTLRRHLQELGSSYQQLLDELRFERAKQLLAEDQLPIYQIAEALGFSETASFRHAFLRWSGVAPSHFRA</sequence>
<dbReference type="InterPro" id="IPR018060">
    <property type="entry name" value="HTH_AraC"/>
</dbReference>
<keyword evidence="1" id="KW-0805">Transcription regulation</keyword>
<dbReference type="AlphaFoldDB" id="A0A077FIL5"/>
<dbReference type="HOGENOM" id="CLU_047522_3_2_6"/>
<evidence type="ECO:0000259" key="4">
    <source>
        <dbReference type="PROSITE" id="PS01124"/>
    </source>
</evidence>
<feature type="domain" description="HTH araC/xylS-type" evidence="4">
    <location>
        <begin position="234"/>
        <end position="330"/>
    </location>
</feature>
<dbReference type="Proteomes" id="UP000028931">
    <property type="component" value="Chromosome"/>
</dbReference>
<evidence type="ECO:0000256" key="3">
    <source>
        <dbReference type="ARBA" id="ARBA00023163"/>
    </source>
</evidence>
<dbReference type="Pfam" id="PF12833">
    <property type="entry name" value="HTH_18"/>
    <property type="match status" value="1"/>
</dbReference>
<dbReference type="EMBL" id="CP009048">
    <property type="protein sequence ID" value="AIL64345.1"/>
    <property type="molecule type" value="Genomic_DNA"/>
</dbReference>
<reference evidence="5 6" key="1">
    <citation type="submission" date="2014-07" db="EMBL/GenBank/DDBJ databases">
        <authorList>
            <person name="Lee K."/>
            <person name="Lim J.Y."/>
            <person name="Hwang I."/>
        </authorList>
    </citation>
    <scope>NUCLEOTIDE SEQUENCE [LARGE SCALE GENOMIC DNA]</scope>
    <source>
        <strain evidence="5 6">KL28</strain>
    </source>
</reference>
<protein>
    <submittedName>
        <fullName evidence="5">AraC family transcriptional regulator</fullName>
    </submittedName>
</protein>
<dbReference type="KEGG" id="palk:PSAKL28_52050"/>
<evidence type="ECO:0000313" key="6">
    <source>
        <dbReference type="Proteomes" id="UP000028931"/>
    </source>
</evidence>
<dbReference type="OrthoDB" id="5582699at2"/>
<dbReference type="PANTHER" id="PTHR47894">
    <property type="entry name" value="HTH-TYPE TRANSCRIPTIONAL REGULATOR GADX"/>
    <property type="match status" value="1"/>
</dbReference>
<dbReference type="PANTHER" id="PTHR47894:SF1">
    <property type="entry name" value="HTH-TYPE TRANSCRIPTIONAL REGULATOR VQSM"/>
    <property type="match status" value="1"/>
</dbReference>
<dbReference type="GO" id="GO:0000976">
    <property type="term" value="F:transcription cis-regulatory region binding"/>
    <property type="evidence" value="ECO:0007669"/>
    <property type="project" value="TreeGrafter"/>
</dbReference>
<dbReference type="SMART" id="SM00342">
    <property type="entry name" value="HTH_ARAC"/>
    <property type="match status" value="1"/>
</dbReference>
<dbReference type="GO" id="GO:0003700">
    <property type="term" value="F:DNA-binding transcription factor activity"/>
    <property type="evidence" value="ECO:0007669"/>
    <property type="project" value="InterPro"/>
</dbReference>
<accession>A0A077FIL5</accession>
<dbReference type="Pfam" id="PF12625">
    <property type="entry name" value="Arabinose_bd"/>
    <property type="match status" value="1"/>
</dbReference>
<dbReference type="SUPFAM" id="SSF46689">
    <property type="entry name" value="Homeodomain-like"/>
    <property type="match status" value="1"/>
</dbReference>
<dbReference type="eggNOG" id="COG2207">
    <property type="taxonomic scope" value="Bacteria"/>
</dbReference>
<dbReference type="RefSeq" id="WP_038616000.1">
    <property type="nucleotide sequence ID" value="NZ_CP009048.1"/>
</dbReference>
<gene>
    <name evidence="5" type="ORF">PSAKL28_52050</name>
</gene>
<name>A0A077FIL5_9PSED</name>
<dbReference type="InterPro" id="IPR032687">
    <property type="entry name" value="AraC-type_N"/>
</dbReference>
<evidence type="ECO:0000313" key="5">
    <source>
        <dbReference type="EMBL" id="AIL64345.1"/>
    </source>
</evidence>
<keyword evidence="3" id="KW-0804">Transcription</keyword>
<organism evidence="5 6">
    <name type="scientific">Pseudomonas alkylphenolica</name>
    <dbReference type="NCBI Taxonomy" id="237609"/>
    <lineage>
        <taxon>Bacteria</taxon>
        <taxon>Pseudomonadati</taxon>
        <taxon>Pseudomonadota</taxon>
        <taxon>Gammaproteobacteria</taxon>
        <taxon>Pseudomonadales</taxon>
        <taxon>Pseudomonadaceae</taxon>
        <taxon>Pseudomonas</taxon>
    </lineage>
</organism>
<dbReference type="InterPro" id="IPR009057">
    <property type="entry name" value="Homeodomain-like_sf"/>
</dbReference>
<dbReference type="Gene3D" id="1.10.10.60">
    <property type="entry name" value="Homeodomain-like"/>
    <property type="match status" value="1"/>
</dbReference>
<proteinExistence type="predicted"/>
<evidence type="ECO:0000256" key="1">
    <source>
        <dbReference type="ARBA" id="ARBA00023015"/>
    </source>
</evidence>
<dbReference type="GO" id="GO:0005829">
    <property type="term" value="C:cytosol"/>
    <property type="evidence" value="ECO:0007669"/>
    <property type="project" value="TreeGrafter"/>
</dbReference>
<evidence type="ECO:0000256" key="2">
    <source>
        <dbReference type="ARBA" id="ARBA00023125"/>
    </source>
</evidence>
<dbReference type="PROSITE" id="PS01124">
    <property type="entry name" value="HTH_ARAC_FAMILY_2"/>
    <property type="match status" value="1"/>
</dbReference>
<keyword evidence="2" id="KW-0238">DNA-binding</keyword>